<dbReference type="Proteomes" id="UP000568664">
    <property type="component" value="Unassembled WGS sequence"/>
</dbReference>
<dbReference type="EMBL" id="JABBXH010000004">
    <property type="protein sequence ID" value="NMP32702.1"/>
    <property type="molecule type" value="Genomic_DNA"/>
</dbReference>
<reference evidence="2 3" key="1">
    <citation type="submission" date="2020-04" db="EMBL/GenBank/DDBJ databases">
        <title>Thalassotalea sp. M1531, isolated from the surface of marine red alga.</title>
        <authorList>
            <person name="Pang L."/>
            <person name="Lu D.-C."/>
        </authorList>
    </citation>
    <scope>NUCLEOTIDE SEQUENCE [LARGE SCALE GENOMIC DNA]</scope>
    <source>
        <strain evidence="2 3">M1531</strain>
    </source>
</reference>
<sequence length="159" mass="18267">MSISTRLLSYLDNRKIQYQTIKHHHSNSSIGSAINANIPLHQLAKAVILQNHEDRKVMAILPASRKVSISTLNEQLMGSYRLLKEHEVYQLFEDCEHGAIPAIAEAFNMTSVCDEKLDLLDYVYIEAGDHEHLLKIPHKHFAKLVDRCMHLTFSHEVFH</sequence>
<dbReference type="Pfam" id="PF04073">
    <property type="entry name" value="tRNA_edit"/>
    <property type="match status" value="1"/>
</dbReference>
<protein>
    <submittedName>
        <fullName evidence="2">YbaK/EbsC family protein</fullName>
    </submittedName>
</protein>
<name>A0A7Y0Q8A1_9GAMM</name>
<dbReference type="RefSeq" id="WP_169076003.1">
    <property type="nucleotide sequence ID" value="NZ_JABBXH010000004.1"/>
</dbReference>
<comment type="caution">
    <text evidence="2">The sequence shown here is derived from an EMBL/GenBank/DDBJ whole genome shotgun (WGS) entry which is preliminary data.</text>
</comment>
<keyword evidence="3" id="KW-1185">Reference proteome</keyword>
<evidence type="ECO:0000313" key="3">
    <source>
        <dbReference type="Proteomes" id="UP000568664"/>
    </source>
</evidence>
<dbReference type="InterPro" id="IPR036754">
    <property type="entry name" value="YbaK/aa-tRNA-synt-asso_dom_sf"/>
</dbReference>
<dbReference type="SUPFAM" id="SSF55826">
    <property type="entry name" value="YbaK/ProRS associated domain"/>
    <property type="match status" value="1"/>
</dbReference>
<organism evidence="2 3">
    <name type="scientific">Thalassotalea algicola</name>
    <dbReference type="NCBI Taxonomy" id="2716224"/>
    <lineage>
        <taxon>Bacteria</taxon>
        <taxon>Pseudomonadati</taxon>
        <taxon>Pseudomonadota</taxon>
        <taxon>Gammaproteobacteria</taxon>
        <taxon>Alteromonadales</taxon>
        <taxon>Colwelliaceae</taxon>
        <taxon>Thalassotalea</taxon>
    </lineage>
</organism>
<dbReference type="Gene3D" id="3.90.960.10">
    <property type="entry name" value="YbaK/aminoacyl-tRNA synthetase-associated domain"/>
    <property type="match status" value="1"/>
</dbReference>
<feature type="domain" description="YbaK/aminoacyl-tRNA synthetase-associated" evidence="1">
    <location>
        <begin position="35"/>
        <end position="143"/>
    </location>
</feature>
<evidence type="ECO:0000259" key="1">
    <source>
        <dbReference type="Pfam" id="PF04073"/>
    </source>
</evidence>
<gene>
    <name evidence="2" type="ORF">HII17_14160</name>
</gene>
<dbReference type="InterPro" id="IPR007214">
    <property type="entry name" value="YbaK/aa-tRNA-synth-assoc-dom"/>
</dbReference>
<accession>A0A7Y0Q8A1</accession>
<dbReference type="GO" id="GO:0002161">
    <property type="term" value="F:aminoacyl-tRNA deacylase activity"/>
    <property type="evidence" value="ECO:0007669"/>
    <property type="project" value="InterPro"/>
</dbReference>
<evidence type="ECO:0000313" key="2">
    <source>
        <dbReference type="EMBL" id="NMP32702.1"/>
    </source>
</evidence>
<proteinExistence type="predicted"/>
<dbReference type="CDD" id="cd04332">
    <property type="entry name" value="YbaK_like"/>
    <property type="match status" value="1"/>
</dbReference>
<dbReference type="AlphaFoldDB" id="A0A7Y0Q8A1"/>